<evidence type="ECO:0000313" key="11">
    <source>
        <dbReference type="Proteomes" id="UP000316614"/>
    </source>
</evidence>
<dbReference type="AlphaFoldDB" id="A0A514CGB7"/>
<dbReference type="InterPro" id="IPR003838">
    <property type="entry name" value="ABC3_permease_C"/>
</dbReference>
<sequence length="407" mass="44993">MNLSFFIASRYFRSKKKRNFINILSRIAMIGVAVGTMALVIVLSVFNGLEDLIRGLYASFDAPLKVELVKGKSFEVSDGFLDSLNALGGVEAITEVIEDNALLKYGEDQMVVTMKGVSDEFLDEERFDQGYFAGEMTLGDVKQPKAIMGRGVSFMLGVDPKNEFEQLRMFYPKAPRAGTIDPRQMYNSGRLGLAGTFALEKKFDDNYVVVPLTFARDIMGYGNKRTALEVKVAAGASVSHVKAKMRELLGDDFTVKDTDEQHAGLLRAIRIEKLFVFITLTFILAVASFNIFFSLSMLAIEKKKDIAVMIAMGATEKLIRSIYIKQGAIIAFSGAIVGLVLGFLVCWLQDRFGLVSLGVASSVVDSYPVKMIWTDFLWTSLSLIVITFFAAYRPASIAAKVNTVEHL</sequence>
<feature type="domain" description="ABC3 transporter permease C-terminal" evidence="8">
    <location>
        <begin position="278"/>
        <end position="402"/>
    </location>
</feature>
<gene>
    <name evidence="10" type="ORF">FKX85_07340</name>
</gene>
<organism evidence="10 11">
    <name type="scientific">Echinicola soli</name>
    <dbReference type="NCBI Taxonomy" id="2591634"/>
    <lineage>
        <taxon>Bacteria</taxon>
        <taxon>Pseudomonadati</taxon>
        <taxon>Bacteroidota</taxon>
        <taxon>Cytophagia</taxon>
        <taxon>Cytophagales</taxon>
        <taxon>Cyclobacteriaceae</taxon>
        <taxon>Echinicola</taxon>
    </lineage>
</organism>
<evidence type="ECO:0000256" key="4">
    <source>
        <dbReference type="ARBA" id="ARBA00022692"/>
    </source>
</evidence>
<comment type="similarity">
    <text evidence="2">Belongs to the ABC-4 integral membrane protein family. LolC/E subfamily.</text>
</comment>
<evidence type="ECO:0000259" key="8">
    <source>
        <dbReference type="Pfam" id="PF02687"/>
    </source>
</evidence>
<keyword evidence="11" id="KW-1185">Reference proteome</keyword>
<evidence type="ECO:0000256" key="5">
    <source>
        <dbReference type="ARBA" id="ARBA00022989"/>
    </source>
</evidence>
<dbReference type="OrthoDB" id="1522724at2"/>
<dbReference type="Pfam" id="PF12704">
    <property type="entry name" value="MacB_PCD"/>
    <property type="match status" value="1"/>
</dbReference>
<comment type="subcellular location">
    <subcellularLocation>
        <location evidence="1">Cell membrane</location>
        <topology evidence="1">Multi-pass membrane protein</topology>
    </subcellularLocation>
</comment>
<dbReference type="PANTHER" id="PTHR30489">
    <property type="entry name" value="LIPOPROTEIN-RELEASING SYSTEM TRANSMEMBRANE PROTEIN LOLE"/>
    <property type="match status" value="1"/>
</dbReference>
<dbReference type="InterPro" id="IPR025857">
    <property type="entry name" value="MacB_PCD"/>
</dbReference>
<evidence type="ECO:0000313" key="10">
    <source>
        <dbReference type="EMBL" id="QDH78859.1"/>
    </source>
</evidence>
<feature type="transmembrane region" description="Helical" evidence="7">
    <location>
        <begin position="274"/>
        <end position="300"/>
    </location>
</feature>
<feature type="transmembrane region" description="Helical" evidence="7">
    <location>
        <begin position="327"/>
        <end position="350"/>
    </location>
</feature>
<evidence type="ECO:0000256" key="2">
    <source>
        <dbReference type="ARBA" id="ARBA00005236"/>
    </source>
</evidence>
<dbReference type="KEGG" id="echi:FKX85_07340"/>
<feature type="transmembrane region" description="Helical" evidence="7">
    <location>
        <begin position="20"/>
        <end position="46"/>
    </location>
</feature>
<evidence type="ECO:0000256" key="1">
    <source>
        <dbReference type="ARBA" id="ARBA00004651"/>
    </source>
</evidence>
<dbReference type="GO" id="GO:0098797">
    <property type="term" value="C:plasma membrane protein complex"/>
    <property type="evidence" value="ECO:0007669"/>
    <property type="project" value="TreeGrafter"/>
</dbReference>
<dbReference type="GO" id="GO:0044874">
    <property type="term" value="P:lipoprotein localization to outer membrane"/>
    <property type="evidence" value="ECO:0007669"/>
    <property type="project" value="TreeGrafter"/>
</dbReference>
<evidence type="ECO:0000256" key="3">
    <source>
        <dbReference type="ARBA" id="ARBA00022475"/>
    </source>
</evidence>
<keyword evidence="5 7" id="KW-1133">Transmembrane helix</keyword>
<dbReference type="Pfam" id="PF02687">
    <property type="entry name" value="FtsX"/>
    <property type="match status" value="1"/>
</dbReference>
<feature type="transmembrane region" description="Helical" evidence="7">
    <location>
        <begin position="370"/>
        <end position="392"/>
    </location>
</feature>
<dbReference type="InterPro" id="IPR051447">
    <property type="entry name" value="Lipoprotein-release_system"/>
</dbReference>
<keyword evidence="4 7" id="KW-0812">Transmembrane</keyword>
<feature type="domain" description="MacB-like periplasmic core" evidence="9">
    <location>
        <begin position="27"/>
        <end position="247"/>
    </location>
</feature>
<evidence type="ECO:0000256" key="6">
    <source>
        <dbReference type="ARBA" id="ARBA00023136"/>
    </source>
</evidence>
<evidence type="ECO:0000259" key="9">
    <source>
        <dbReference type="Pfam" id="PF12704"/>
    </source>
</evidence>
<name>A0A514CGB7_9BACT</name>
<dbReference type="RefSeq" id="WP_141614112.1">
    <property type="nucleotide sequence ID" value="NZ_CP041253.1"/>
</dbReference>
<dbReference type="Proteomes" id="UP000316614">
    <property type="component" value="Chromosome"/>
</dbReference>
<protein>
    <submittedName>
        <fullName evidence="10">ABC transporter permease</fullName>
    </submittedName>
</protein>
<keyword evidence="3" id="KW-1003">Cell membrane</keyword>
<reference evidence="10 11" key="1">
    <citation type="submission" date="2019-06" db="EMBL/GenBank/DDBJ databases">
        <title>Echinicola alkalisoli sp. nov. isolated from saline soil.</title>
        <authorList>
            <person name="Sun J.-Q."/>
            <person name="Xu L."/>
        </authorList>
    </citation>
    <scope>NUCLEOTIDE SEQUENCE [LARGE SCALE GENOMIC DNA]</scope>
    <source>
        <strain evidence="10 11">LN3S3</strain>
    </source>
</reference>
<dbReference type="PANTHER" id="PTHR30489:SF0">
    <property type="entry name" value="LIPOPROTEIN-RELEASING SYSTEM TRANSMEMBRANE PROTEIN LOLE"/>
    <property type="match status" value="1"/>
</dbReference>
<dbReference type="EMBL" id="CP041253">
    <property type="protein sequence ID" value="QDH78859.1"/>
    <property type="molecule type" value="Genomic_DNA"/>
</dbReference>
<keyword evidence="6 7" id="KW-0472">Membrane</keyword>
<accession>A0A514CGB7</accession>
<evidence type="ECO:0000256" key="7">
    <source>
        <dbReference type="SAM" id="Phobius"/>
    </source>
</evidence>
<proteinExistence type="inferred from homology"/>